<proteinExistence type="predicted"/>
<dbReference type="Gene3D" id="1.10.132.80">
    <property type="match status" value="1"/>
</dbReference>
<gene>
    <name evidence="1" type="ORF">H6A60_12970</name>
</gene>
<protein>
    <submittedName>
        <fullName evidence="1">DNA packaging protein</fullName>
    </submittedName>
</protein>
<name>A0ABS2DVK1_9BURK</name>
<reference evidence="1 2" key="1">
    <citation type="journal article" date="2021" name="Sci. Rep.">
        <title>The distribution of antibiotic resistance genes in chicken gut microbiota commensals.</title>
        <authorList>
            <person name="Juricova H."/>
            <person name="Matiasovicova J."/>
            <person name="Kubasova T."/>
            <person name="Cejkova D."/>
            <person name="Rychlik I."/>
        </authorList>
    </citation>
    <scope>NUCLEOTIDE SEQUENCE [LARGE SCALE GENOMIC DNA]</scope>
    <source>
        <strain evidence="1 2">An829</strain>
    </source>
</reference>
<dbReference type="RefSeq" id="WP_205105306.1">
    <property type="nucleotide sequence ID" value="NZ_JACJJC010000411.1"/>
</dbReference>
<evidence type="ECO:0000313" key="1">
    <source>
        <dbReference type="EMBL" id="MBM6705375.1"/>
    </source>
</evidence>
<organism evidence="1 2">
    <name type="scientific">Sutterella massiliensis</name>
    <dbReference type="NCBI Taxonomy" id="1816689"/>
    <lineage>
        <taxon>Bacteria</taxon>
        <taxon>Pseudomonadati</taxon>
        <taxon>Pseudomonadota</taxon>
        <taxon>Betaproteobacteria</taxon>
        <taxon>Burkholderiales</taxon>
        <taxon>Sutterellaceae</taxon>
        <taxon>Sutterella</taxon>
    </lineage>
</organism>
<evidence type="ECO:0000313" key="2">
    <source>
        <dbReference type="Proteomes" id="UP000715095"/>
    </source>
</evidence>
<dbReference type="Proteomes" id="UP000715095">
    <property type="component" value="Unassembled WGS sequence"/>
</dbReference>
<feature type="non-terminal residue" evidence="1">
    <location>
        <position position="1"/>
    </location>
</feature>
<keyword evidence="2" id="KW-1185">Reference proteome</keyword>
<sequence>CIYLDCHSKYFNEFEVAIKEKGDLATEKDKDFSNVIACIREIIDTNQLEGAAVGAYNPSIIAQKLGLINKLQHSGDTENPIKVITGMEVH</sequence>
<dbReference type="EMBL" id="JACJJC010000411">
    <property type="protein sequence ID" value="MBM6705375.1"/>
    <property type="molecule type" value="Genomic_DNA"/>
</dbReference>
<accession>A0ABS2DVK1</accession>
<comment type="caution">
    <text evidence="1">The sequence shown here is derived from an EMBL/GenBank/DDBJ whole genome shotgun (WGS) entry which is preliminary data.</text>
</comment>